<evidence type="ECO:0000313" key="3">
    <source>
        <dbReference type="Proteomes" id="UP000276834"/>
    </source>
</evidence>
<evidence type="ECO:0000313" key="2">
    <source>
        <dbReference type="EMBL" id="RLW06998.1"/>
    </source>
</evidence>
<feature type="compositionally biased region" description="Polar residues" evidence="1">
    <location>
        <begin position="444"/>
        <end position="465"/>
    </location>
</feature>
<keyword evidence="3" id="KW-1185">Reference proteome</keyword>
<comment type="caution">
    <text evidence="2">The sequence shown here is derived from an EMBL/GenBank/DDBJ whole genome shotgun (WGS) entry which is preliminary data.</text>
</comment>
<dbReference type="AlphaFoldDB" id="A0A3L8SRA1"/>
<gene>
    <name evidence="2" type="ORF">DV515_00003962</name>
</gene>
<feature type="region of interest" description="Disordered" evidence="1">
    <location>
        <begin position="444"/>
        <end position="475"/>
    </location>
</feature>
<proteinExistence type="predicted"/>
<evidence type="ECO:0000256" key="1">
    <source>
        <dbReference type="SAM" id="MobiDB-lite"/>
    </source>
</evidence>
<protein>
    <submittedName>
        <fullName evidence="2">Uncharacterized protein</fullName>
    </submittedName>
</protein>
<dbReference type="Proteomes" id="UP000276834">
    <property type="component" value="Unassembled WGS sequence"/>
</dbReference>
<organism evidence="2 3">
    <name type="scientific">Chloebia gouldiae</name>
    <name type="common">Gouldian finch</name>
    <name type="synonym">Erythrura gouldiae</name>
    <dbReference type="NCBI Taxonomy" id="44316"/>
    <lineage>
        <taxon>Eukaryota</taxon>
        <taxon>Metazoa</taxon>
        <taxon>Chordata</taxon>
        <taxon>Craniata</taxon>
        <taxon>Vertebrata</taxon>
        <taxon>Euteleostomi</taxon>
        <taxon>Archelosauria</taxon>
        <taxon>Archosauria</taxon>
        <taxon>Dinosauria</taxon>
        <taxon>Saurischia</taxon>
        <taxon>Theropoda</taxon>
        <taxon>Coelurosauria</taxon>
        <taxon>Aves</taxon>
        <taxon>Neognathae</taxon>
        <taxon>Neoaves</taxon>
        <taxon>Telluraves</taxon>
        <taxon>Australaves</taxon>
        <taxon>Passeriformes</taxon>
        <taxon>Passeroidea</taxon>
        <taxon>Passeridae</taxon>
        <taxon>Chloebia</taxon>
    </lineage>
</organism>
<feature type="non-terminal residue" evidence="2">
    <location>
        <position position="1"/>
    </location>
</feature>
<reference evidence="2 3" key="1">
    <citation type="journal article" date="2018" name="Proc. R. Soc. B">
        <title>A non-coding region near Follistatin controls head colour polymorphism in the Gouldian finch.</title>
        <authorList>
            <person name="Toomey M.B."/>
            <person name="Marques C.I."/>
            <person name="Andrade P."/>
            <person name="Araujo P.M."/>
            <person name="Sabatino S."/>
            <person name="Gazda M.A."/>
            <person name="Afonso S."/>
            <person name="Lopes R.J."/>
            <person name="Corbo J.C."/>
            <person name="Carneiro M."/>
        </authorList>
    </citation>
    <scope>NUCLEOTIDE SEQUENCE [LARGE SCALE GENOMIC DNA]</scope>
    <source>
        <strain evidence="2">Red01</strain>
        <tissue evidence="2">Muscle</tissue>
    </source>
</reference>
<feature type="non-terminal residue" evidence="2">
    <location>
        <position position="1243"/>
    </location>
</feature>
<sequence>PAPALACPPQPCSPPFRADLLLSNPCFARTPQCCIRTPPHTRLHLASRLRSLLGWDGSALLTSLSVGLCIPSGTPVGSLEATPQRRLQHLDCVDNREAAKPQTVSQSSTSSTQEMMVHSHYRHHIAVVMVNLAPSLEAVFHHTSATVLGSSGHIHSICERLSQRVPGRLSLRPPSHGKHQGRSGAPAHEKDGTEGLLSLGISTCNQDLPNFKLEAVFVLWLVCQNDKRDYLWQTHDGPFHAAHGENRALPAFPSPTPAHEWLLLHELPGCFSSDLLQTGAVARMKARMMSLAGATALLLSPSDCLPFWLGLENIFAPKGVAINDDKNFTEKDEERKILNKVGRQLILLKCLQHHSLVYFETYETYERLAVYYCAIGQLFQSLDTDKKRSPHLIDFHQWINVYLEKLLAKSVQEDPPVARGYASNPSTRHVPAPVLTGHFAPSGSSTCLQPSPTTLLSTADSSAAQPSEPDSPKHEIYAGRGALCSASSFVTELKPTENNNDTGIMHPPSALSKLCSLADKTQAAFVCEKWQDGKSITSVASPVSFWLLFLLSSAFPNTLQLPLHHYADAIRPIKCSCDIYTREKSITPDNNFTKSIIKAWAKEKEQQHGKSPDSARQCLHTHSRLKMRTEPRTLPDTTKGCHVSRLKWHQERSLCCHTAEGHRRAMGTRTFYDGKISHLQLRHQHPTFSSSCLSFPCLSALGLERMCYYCLGRKALQQAQPLQGIQKMQVNHLGLKQLKLLSPSHTHTSRHPFFFLVLADLHLLAGTGIELLKRKKEIVPSCMSSAEIRIPSKSPFFSDSFLIKVKLSLESTKKVKSTAPSRARDASMSPGLVCHVKPSPEISMVNHSPSPAMFPPEDGILHITHLNSQMGRQPILNCTDKNISGETTSTWAHEALFYFINSIYSFLYSIPLTSKSKIQVAKTARNSSDRICQDNSLSLQFNLGTVLCRPTAGAVEPKASNKHSLIDSKLDAVAAAPVAPLVAAVGAGLEAVAALRDEAFAGLADKLQLRLLGSRVPQEDVVGLVQSQDPGLSSAVGEVVEGHGGNADQVESLAQHLALVLYGGRQLLSLALHFSPVQSCLKNNNFFGIQSLPSENAFKCLKINVTEALRLQSELSLRINHFPAALGQVLAPRQELLEGCLTRLPQESGTCAIKSPWIACPLMPLGPTWWPDHKMNICHQVIVEHHCISTNRGNDFIANWRQFAVATATAISFLRALLRPALDRLWKHQEEVYPCEKPDSLTS</sequence>
<feature type="region of interest" description="Disordered" evidence="1">
    <location>
        <begin position="168"/>
        <end position="191"/>
    </location>
</feature>
<accession>A0A3L8SRA1</accession>
<dbReference type="EMBL" id="QUSF01000008">
    <property type="protein sequence ID" value="RLW06998.1"/>
    <property type="molecule type" value="Genomic_DNA"/>
</dbReference>
<name>A0A3L8SRA1_CHLGU</name>